<dbReference type="AlphaFoldDB" id="A0AA96VJK5"/>
<dbReference type="Pfam" id="PF14903">
    <property type="entry name" value="WG_beta_rep"/>
    <property type="match status" value="4"/>
</dbReference>
<dbReference type="Proteomes" id="UP001301526">
    <property type="component" value="Chromosome"/>
</dbReference>
<keyword evidence="2" id="KW-1185">Reference proteome</keyword>
<dbReference type="PANTHER" id="PTHR37841:SF1">
    <property type="entry name" value="DUF3298 DOMAIN-CONTAINING PROTEIN"/>
    <property type="match status" value="1"/>
</dbReference>
<reference evidence="1 2" key="1">
    <citation type="submission" date="2023-02" db="EMBL/GenBank/DDBJ databases">
        <title>Streptococcus sp. Genome Sequencing and Assembly.</title>
        <authorList>
            <person name="Shore S.M."/>
            <person name="Nicholson T.L."/>
        </authorList>
    </citation>
    <scope>NUCLEOTIDE SEQUENCE [LARGE SCALE GENOMIC DNA]</scope>
    <source>
        <strain evidence="1 2">29892</strain>
    </source>
</reference>
<name>A0AA96VJK5_9STRE</name>
<sequence length="537" mass="60227">MSLLLLKKNGLFGLMTVDGTMIFPPLYSEISEYSNGLIAVRKDKLWGYLDEEGQLAIPFQFTEAKKFSAKGAAPVKFNHSPSSWGIIDRTGKQLNKKLNFDQGYHAISEFSEEGLAIAQHYQTYCLLGEDGRIVNNQFYASIHKLDLSNTYLIRELSSYIAVNEDMDVIFRSEKHYDEISSMSHGMRQVVMDDLVGYVDETGREVIPCQYQLAYEFAENGLAPVQFDNGLFGYINKENDLVIEPQFDDASIFENGLAPVTKDGKTWFINEKGEAVFGMTFAAASHFAGGLSNVTLHTGQTAFVNTSGQIVFYYPSEWEVEKFTSKDITTFKVGDEVGIINKQGDVVVSACCESLKVSEFGNLHPYKQNGLWGYIDGEGNIVFKNQFLRASTFGANGLASVQIERAVAVEDQVIEEDGDEIIIEMDEEKSIFWNIINEDGHILFQSEDLDFLSGFGSSPYAYCVEDGKYYFINAEGVRFGKGDEFMSTFCDGEAIAVQSGYHKHLDAFGQELNLDKFGLVRLSEDFELMVDLDFEKEN</sequence>
<dbReference type="EMBL" id="CP118734">
    <property type="protein sequence ID" value="WNY49283.1"/>
    <property type="molecule type" value="Genomic_DNA"/>
</dbReference>
<accession>A0AA96VJK5</accession>
<dbReference type="RefSeq" id="WP_248055303.1">
    <property type="nucleotide sequence ID" value="NZ_CP118734.1"/>
</dbReference>
<dbReference type="PANTHER" id="PTHR37841">
    <property type="entry name" value="GLR2918 PROTEIN"/>
    <property type="match status" value="1"/>
</dbReference>
<evidence type="ECO:0000313" key="1">
    <source>
        <dbReference type="EMBL" id="WNY49283.1"/>
    </source>
</evidence>
<gene>
    <name evidence="1" type="ORF">PW220_01150</name>
</gene>
<evidence type="ECO:0000313" key="2">
    <source>
        <dbReference type="Proteomes" id="UP001301526"/>
    </source>
</evidence>
<proteinExistence type="predicted"/>
<dbReference type="InterPro" id="IPR032774">
    <property type="entry name" value="WG_beta_rep"/>
</dbReference>
<organism evidence="1 2">
    <name type="scientific">Streptococcus iners subsp. hyiners</name>
    <dbReference type="NCBI Taxonomy" id="3028083"/>
    <lineage>
        <taxon>Bacteria</taxon>
        <taxon>Bacillati</taxon>
        <taxon>Bacillota</taxon>
        <taxon>Bacilli</taxon>
        <taxon>Lactobacillales</taxon>
        <taxon>Streptococcaceae</taxon>
        <taxon>Streptococcus</taxon>
        <taxon>Streptococcus iners</taxon>
    </lineage>
</organism>
<protein>
    <submittedName>
        <fullName evidence="1">WG repeat-containing protein</fullName>
    </submittedName>
</protein>
<dbReference type="SUPFAM" id="SSF69360">
    <property type="entry name" value="Cell wall binding repeat"/>
    <property type="match status" value="1"/>
</dbReference>